<name>A0AAW2HF48_9NEOP</name>
<keyword evidence="6 10" id="KW-1133">Transmembrane helix</keyword>
<evidence type="ECO:0000256" key="6">
    <source>
        <dbReference type="ARBA" id="ARBA00022989"/>
    </source>
</evidence>
<evidence type="ECO:0000256" key="8">
    <source>
        <dbReference type="ARBA" id="ARBA00037847"/>
    </source>
</evidence>
<protein>
    <recommendedName>
        <fullName evidence="11">GOLD domain-containing protein</fullName>
    </recommendedName>
</protein>
<evidence type="ECO:0000256" key="3">
    <source>
        <dbReference type="ARBA" id="ARBA00022473"/>
    </source>
</evidence>
<proteinExistence type="inferred from homology"/>
<gene>
    <name evidence="12" type="ORF">PYX00_010346</name>
</gene>
<feature type="transmembrane region" description="Helical" evidence="10">
    <location>
        <begin position="230"/>
        <end position="249"/>
    </location>
</feature>
<dbReference type="GO" id="GO:0016020">
    <property type="term" value="C:membrane"/>
    <property type="evidence" value="ECO:0007669"/>
    <property type="project" value="UniProtKB-SubCell"/>
</dbReference>
<sequence length="262" mass="30416">MKLVQIREFKSVTAIAVLPFVARFVWCSEITFHSCFKMEVSIATYIVLFLNIVLLDAQSTVPWYENLPAVAMDYKVHVDAGKEDCYFQYVNPGATFYVSFQVLKGGDNMAGFAVRHPSGMFVHPYQWRPHSEYQEQNSVGGYYSVCIDNQASRFSAKLVNIYITVVRPDKWDEFNRELESLDLSVQNFTESIKTVESNINEMLQFQHYSRGKEARDYNILQENLSYVQNWSLAQIAVIFITTITQVYFVRKLFEIKNVRPRA</sequence>
<evidence type="ECO:0000256" key="1">
    <source>
        <dbReference type="ARBA" id="ARBA00004479"/>
    </source>
</evidence>
<comment type="caution">
    <text evidence="12">The sequence shown here is derived from an EMBL/GenBank/DDBJ whole genome shotgun (WGS) entry which is preliminary data.</text>
</comment>
<dbReference type="SMART" id="SM01190">
    <property type="entry name" value="EMP24_GP25L"/>
    <property type="match status" value="1"/>
</dbReference>
<reference evidence="12" key="1">
    <citation type="journal article" date="2024" name="Gigascience">
        <title>Chromosome-level genome of the poultry shaft louse Menopon gallinae provides insight into the host-switching and adaptive evolution of parasitic lice.</title>
        <authorList>
            <person name="Xu Y."/>
            <person name="Ma L."/>
            <person name="Liu S."/>
            <person name="Liang Y."/>
            <person name="Liu Q."/>
            <person name="He Z."/>
            <person name="Tian L."/>
            <person name="Duan Y."/>
            <person name="Cai W."/>
            <person name="Li H."/>
            <person name="Song F."/>
        </authorList>
    </citation>
    <scope>NUCLEOTIDE SEQUENCE</scope>
    <source>
        <strain evidence="12">Cailab_2023a</strain>
    </source>
</reference>
<keyword evidence="5" id="KW-0732">Signal</keyword>
<keyword evidence="4 9" id="KW-0812">Transmembrane</keyword>
<comment type="subcellular location">
    <subcellularLocation>
        <location evidence="8">Endomembrane system</location>
        <topology evidence="8">Single-pass membrane protein</topology>
    </subcellularLocation>
    <subcellularLocation>
        <location evidence="1 9">Membrane</location>
        <topology evidence="1 9">Single-pass type I membrane protein</topology>
    </subcellularLocation>
</comment>
<evidence type="ECO:0000256" key="4">
    <source>
        <dbReference type="ARBA" id="ARBA00022692"/>
    </source>
</evidence>
<dbReference type="SUPFAM" id="SSF101576">
    <property type="entry name" value="Supernatant protein factor (SPF), C-terminal domain"/>
    <property type="match status" value="1"/>
</dbReference>
<evidence type="ECO:0000259" key="11">
    <source>
        <dbReference type="PROSITE" id="PS50866"/>
    </source>
</evidence>
<evidence type="ECO:0000313" key="12">
    <source>
        <dbReference type="EMBL" id="KAL0268382.1"/>
    </source>
</evidence>
<evidence type="ECO:0000256" key="10">
    <source>
        <dbReference type="SAM" id="Phobius"/>
    </source>
</evidence>
<evidence type="ECO:0000256" key="7">
    <source>
        <dbReference type="ARBA" id="ARBA00023136"/>
    </source>
</evidence>
<dbReference type="InterPro" id="IPR015720">
    <property type="entry name" value="Emp24-like"/>
</dbReference>
<feature type="domain" description="GOLD" evidence="11">
    <location>
        <begin position="83"/>
        <end position="165"/>
    </location>
</feature>
<dbReference type="GO" id="GO:0012505">
    <property type="term" value="C:endomembrane system"/>
    <property type="evidence" value="ECO:0007669"/>
    <property type="project" value="UniProtKB-SubCell"/>
</dbReference>
<dbReference type="AlphaFoldDB" id="A0AAW2HF48"/>
<dbReference type="Pfam" id="PF01105">
    <property type="entry name" value="EMP24_GP25L"/>
    <property type="match status" value="1"/>
</dbReference>
<dbReference type="PROSITE" id="PS50866">
    <property type="entry name" value="GOLD"/>
    <property type="match status" value="1"/>
</dbReference>
<accession>A0AAW2HF48</accession>
<evidence type="ECO:0000256" key="9">
    <source>
        <dbReference type="RuleBase" id="RU003827"/>
    </source>
</evidence>
<evidence type="ECO:0000256" key="5">
    <source>
        <dbReference type="ARBA" id="ARBA00022729"/>
    </source>
</evidence>
<dbReference type="InterPro" id="IPR036598">
    <property type="entry name" value="GOLD_dom_sf"/>
</dbReference>
<evidence type="ECO:0000256" key="2">
    <source>
        <dbReference type="ARBA" id="ARBA00007104"/>
    </source>
</evidence>
<dbReference type="PANTHER" id="PTHR22811">
    <property type="entry name" value="TRANSMEMBRANE EMP24 DOMAIN-CONTAINING PROTEIN"/>
    <property type="match status" value="1"/>
</dbReference>
<dbReference type="InterPro" id="IPR009038">
    <property type="entry name" value="GOLD_dom"/>
</dbReference>
<organism evidence="12">
    <name type="scientific">Menopon gallinae</name>
    <name type="common">poultry shaft louse</name>
    <dbReference type="NCBI Taxonomy" id="328185"/>
    <lineage>
        <taxon>Eukaryota</taxon>
        <taxon>Metazoa</taxon>
        <taxon>Ecdysozoa</taxon>
        <taxon>Arthropoda</taxon>
        <taxon>Hexapoda</taxon>
        <taxon>Insecta</taxon>
        <taxon>Pterygota</taxon>
        <taxon>Neoptera</taxon>
        <taxon>Paraneoptera</taxon>
        <taxon>Psocodea</taxon>
        <taxon>Troctomorpha</taxon>
        <taxon>Phthiraptera</taxon>
        <taxon>Amblycera</taxon>
        <taxon>Menoponidae</taxon>
        <taxon>Menopon</taxon>
    </lineage>
</organism>
<keyword evidence="7 10" id="KW-0472">Membrane</keyword>
<dbReference type="EMBL" id="JARGDH010000005">
    <property type="protein sequence ID" value="KAL0268382.1"/>
    <property type="molecule type" value="Genomic_DNA"/>
</dbReference>
<keyword evidence="3" id="KW-0217">Developmental protein</keyword>
<comment type="similarity">
    <text evidence="2 9">Belongs to the EMP24/GP25L family.</text>
</comment>